<evidence type="ECO:0000313" key="2">
    <source>
        <dbReference type="Proteomes" id="UP000248806"/>
    </source>
</evidence>
<gene>
    <name evidence="1" type="ORF">EI42_05741</name>
</gene>
<dbReference type="Proteomes" id="UP000248806">
    <property type="component" value="Unassembled WGS sequence"/>
</dbReference>
<proteinExistence type="predicted"/>
<keyword evidence="2" id="KW-1185">Reference proteome</keyword>
<dbReference type="EMBL" id="QKUF01000038">
    <property type="protein sequence ID" value="PZW20980.1"/>
    <property type="molecule type" value="Genomic_DNA"/>
</dbReference>
<evidence type="ECO:0000313" key="1">
    <source>
        <dbReference type="EMBL" id="PZW20980.1"/>
    </source>
</evidence>
<accession>A0A326TX59</accession>
<sequence>MSIEQKIEQTICFLQQLHGKPYRERVACSMGAIAGLFTLLGCDSALPDAQQRAFRQLNQAWHAALFVPESEAQVADKEEEEMSPVWELLRLLYQHHEQIARTAFLQHQQKASHE</sequence>
<dbReference type="AlphaFoldDB" id="A0A326TX59"/>
<reference evidence="1 2" key="1">
    <citation type="submission" date="2018-06" db="EMBL/GenBank/DDBJ databases">
        <title>Genomic Encyclopedia of Archaeal and Bacterial Type Strains, Phase II (KMG-II): from individual species to whole genera.</title>
        <authorList>
            <person name="Goeker M."/>
        </authorList>
    </citation>
    <scope>NUCLEOTIDE SEQUENCE [LARGE SCALE GENOMIC DNA]</scope>
    <source>
        <strain evidence="1 2">ATCC BAA-1881</strain>
    </source>
</reference>
<dbReference type="RefSeq" id="WP_111325980.1">
    <property type="nucleotide sequence ID" value="NZ_BIFX01000001.1"/>
</dbReference>
<name>A0A326TX59_THEHA</name>
<comment type="caution">
    <text evidence="1">The sequence shown here is derived from an EMBL/GenBank/DDBJ whole genome shotgun (WGS) entry which is preliminary data.</text>
</comment>
<organism evidence="1 2">
    <name type="scientific">Thermosporothrix hazakensis</name>
    <dbReference type="NCBI Taxonomy" id="644383"/>
    <lineage>
        <taxon>Bacteria</taxon>
        <taxon>Bacillati</taxon>
        <taxon>Chloroflexota</taxon>
        <taxon>Ktedonobacteria</taxon>
        <taxon>Ktedonobacterales</taxon>
        <taxon>Thermosporotrichaceae</taxon>
        <taxon>Thermosporothrix</taxon>
    </lineage>
</organism>
<protein>
    <submittedName>
        <fullName evidence="1">Uncharacterized protein</fullName>
    </submittedName>
</protein>